<accession>A0AAV4PRE7</accession>
<sequence>MRQDHTGKFCVCIQERLPASVSLWKGLPHIERYLSHSERITTYLSGMWLQGGTSAYNSPHNKMRAKRKQLNSTSGLHTCGSKININKTSSSRITCTKIKTKQ</sequence>
<keyword evidence="3" id="KW-1185">Reference proteome</keyword>
<evidence type="ECO:0000313" key="1">
    <source>
        <dbReference type="EMBL" id="GIX98955.1"/>
    </source>
</evidence>
<dbReference type="EMBL" id="BPLQ01011347">
    <property type="protein sequence ID" value="GIY57513.1"/>
    <property type="molecule type" value="Genomic_DNA"/>
</dbReference>
<evidence type="ECO:0000313" key="2">
    <source>
        <dbReference type="EMBL" id="GIY57513.1"/>
    </source>
</evidence>
<gene>
    <name evidence="2" type="ORF">CDAR_318751</name>
    <name evidence="1" type="ORF">CDAR_540461</name>
</gene>
<comment type="caution">
    <text evidence="1">The sequence shown here is derived from an EMBL/GenBank/DDBJ whole genome shotgun (WGS) entry which is preliminary data.</text>
</comment>
<evidence type="ECO:0000313" key="3">
    <source>
        <dbReference type="Proteomes" id="UP001054837"/>
    </source>
</evidence>
<proteinExistence type="predicted"/>
<protein>
    <submittedName>
        <fullName evidence="1">Uncharacterized protein</fullName>
    </submittedName>
</protein>
<organism evidence="1 3">
    <name type="scientific">Caerostris darwini</name>
    <dbReference type="NCBI Taxonomy" id="1538125"/>
    <lineage>
        <taxon>Eukaryota</taxon>
        <taxon>Metazoa</taxon>
        <taxon>Ecdysozoa</taxon>
        <taxon>Arthropoda</taxon>
        <taxon>Chelicerata</taxon>
        <taxon>Arachnida</taxon>
        <taxon>Araneae</taxon>
        <taxon>Araneomorphae</taxon>
        <taxon>Entelegynae</taxon>
        <taxon>Araneoidea</taxon>
        <taxon>Araneidae</taxon>
        <taxon>Caerostris</taxon>
    </lineage>
</organism>
<reference evidence="1 3" key="1">
    <citation type="submission" date="2021-06" db="EMBL/GenBank/DDBJ databases">
        <title>Caerostris darwini draft genome.</title>
        <authorList>
            <person name="Kono N."/>
            <person name="Arakawa K."/>
        </authorList>
    </citation>
    <scope>NUCLEOTIDE SEQUENCE [LARGE SCALE GENOMIC DNA]</scope>
</reference>
<name>A0AAV4PRE7_9ARAC</name>
<dbReference type="AlphaFoldDB" id="A0AAV4PRE7"/>
<dbReference type="EMBL" id="BPLQ01003260">
    <property type="protein sequence ID" value="GIX98955.1"/>
    <property type="molecule type" value="Genomic_DNA"/>
</dbReference>
<dbReference type="Proteomes" id="UP001054837">
    <property type="component" value="Unassembled WGS sequence"/>
</dbReference>